<feature type="transmembrane region" description="Helical" evidence="8">
    <location>
        <begin position="312"/>
        <end position="334"/>
    </location>
</feature>
<sequence length="628" mass="68942">MRNEQDARRARSAFLWTWAAVAAIKLLVAVRLPPFVDEAFYWQEGRHLALAYSDVPGLTAWLARLGTSIAGTNVFGLRWPFLLLGMALPWMVVRISRQAYAPQEGDRTGEVFAWQAGLLAVLLPLGGSLGLLAVPDVPLAFATLLCVDAGVRLLRKVEPAGALELAAGLAIGALSHYRFAAVIGVGMIAFLVIPRGRHVLKDVRTWVALAIGAIAWTPLIVWNLDNADAGLRFQLVDRHPWDFHFDGAWFFVVQALLATPLLFAAMAHAAVRGWHGQGADDRNHAKYFALIGGGTVVAFCLLGFFADNERISFHWTLAGLYALLPLVPATLAQWPRGWRRATWILALAGLVAILGYYVVVSSPAARARFAAAKWYPANFAGWDALADAVRDERAKMPPDARIVADNFKIGSELGFALDDPNIAVLPHGLNTRHGRAPQLDVWKLLAHDRAALGERPLLLVVGASEVRYRELLQHYHALCDLMGPLPPPRVVNIDHGRQRFVLFRMPAKRASGECTAPAMAYIDSPRAKARVSRDFEVAGWAFKDGVGIARVEVTLDGEVIGLADYGQQHVGIRGYWRESNDPQHPYVAWTARVRAGSVSPGVHWLGLRLTGHDGSVEQWSEQPLRIVD</sequence>
<feature type="transmembrane region" description="Helical" evidence="8">
    <location>
        <begin position="205"/>
        <end position="224"/>
    </location>
</feature>
<feature type="transmembrane region" description="Helical" evidence="8">
    <location>
        <begin position="165"/>
        <end position="193"/>
    </location>
</feature>
<feature type="transmembrane region" description="Helical" evidence="8">
    <location>
        <begin position="75"/>
        <end position="93"/>
    </location>
</feature>
<dbReference type="GO" id="GO:0016763">
    <property type="term" value="F:pentosyltransferase activity"/>
    <property type="evidence" value="ECO:0007669"/>
    <property type="project" value="TreeGrafter"/>
</dbReference>
<dbReference type="Proteomes" id="UP000479692">
    <property type="component" value="Unassembled WGS sequence"/>
</dbReference>
<protein>
    <submittedName>
        <fullName evidence="10">Glycosyltransferase family 39 protein</fullName>
    </submittedName>
</protein>
<dbReference type="PANTHER" id="PTHR33908">
    <property type="entry name" value="MANNOSYLTRANSFERASE YKCB-RELATED"/>
    <property type="match status" value="1"/>
</dbReference>
<evidence type="ECO:0000256" key="5">
    <source>
        <dbReference type="ARBA" id="ARBA00022692"/>
    </source>
</evidence>
<keyword evidence="2" id="KW-1003">Cell membrane</keyword>
<comment type="caution">
    <text evidence="10">The sequence shown here is derived from an EMBL/GenBank/DDBJ whole genome shotgun (WGS) entry which is preliminary data.</text>
</comment>
<feature type="transmembrane region" description="Helical" evidence="8">
    <location>
        <begin position="287"/>
        <end position="306"/>
    </location>
</feature>
<dbReference type="GO" id="GO:0009103">
    <property type="term" value="P:lipopolysaccharide biosynthetic process"/>
    <property type="evidence" value="ECO:0007669"/>
    <property type="project" value="UniProtKB-ARBA"/>
</dbReference>
<keyword evidence="11" id="KW-1185">Reference proteome</keyword>
<evidence type="ECO:0000256" key="1">
    <source>
        <dbReference type="ARBA" id="ARBA00004651"/>
    </source>
</evidence>
<dbReference type="EMBL" id="WOXT01000002">
    <property type="protein sequence ID" value="MUV14218.1"/>
    <property type="molecule type" value="Genomic_DNA"/>
</dbReference>
<evidence type="ECO:0000313" key="11">
    <source>
        <dbReference type="Proteomes" id="UP000479692"/>
    </source>
</evidence>
<feature type="transmembrane region" description="Helical" evidence="8">
    <location>
        <begin position="113"/>
        <end position="134"/>
    </location>
</feature>
<name>A0A7C9HV75_9GAMM</name>
<dbReference type="Pfam" id="PF13231">
    <property type="entry name" value="PMT_2"/>
    <property type="match status" value="1"/>
</dbReference>
<keyword evidence="5 8" id="KW-0812">Transmembrane</keyword>
<organism evidence="10 11">
    <name type="scientific">Noviluteimonas gilva</name>
    <dbReference type="NCBI Taxonomy" id="2682097"/>
    <lineage>
        <taxon>Bacteria</taxon>
        <taxon>Pseudomonadati</taxon>
        <taxon>Pseudomonadota</taxon>
        <taxon>Gammaproteobacteria</taxon>
        <taxon>Lysobacterales</taxon>
        <taxon>Lysobacteraceae</taxon>
        <taxon>Noviluteimonas</taxon>
    </lineage>
</organism>
<evidence type="ECO:0000256" key="8">
    <source>
        <dbReference type="SAM" id="Phobius"/>
    </source>
</evidence>
<keyword evidence="4 10" id="KW-0808">Transferase</keyword>
<evidence type="ECO:0000259" key="9">
    <source>
        <dbReference type="Pfam" id="PF13231"/>
    </source>
</evidence>
<feature type="transmembrane region" description="Helical" evidence="8">
    <location>
        <begin position="248"/>
        <end position="267"/>
    </location>
</feature>
<dbReference type="RefSeq" id="WP_156641528.1">
    <property type="nucleotide sequence ID" value="NZ_WOXT01000002.1"/>
</dbReference>
<accession>A0A7C9HV75</accession>
<dbReference type="PANTHER" id="PTHR33908:SF11">
    <property type="entry name" value="MEMBRANE PROTEIN"/>
    <property type="match status" value="1"/>
</dbReference>
<keyword evidence="7 8" id="KW-0472">Membrane</keyword>
<dbReference type="AlphaFoldDB" id="A0A7C9HV75"/>
<gene>
    <name evidence="10" type="ORF">GN331_08375</name>
</gene>
<evidence type="ECO:0000256" key="2">
    <source>
        <dbReference type="ARBA" id="ARBA00022475"/>
    </source>
</evidence>
<comment type="subcellular location">
    <subcellularLocation>
        <location evidence="1">Cell membrane</location>
        <topology evidence="1">Multi-pass membrane protein</topology>
    </subcellularLocation>
</comment>
<dbReference type="InterPro" id="IPR050297">
    <property type="entry name" value="LipidA_mod_glycosyltrf_83"/>
</dbReference>
<reference evidence="10 11" key="1">
    <citation type="submission" date="2019-12" db="EMBL/GenBank/DDBJ databases">
        <authorList>
            <person name="Xu J."/>
        </authorList>
    </citation>
    <scope>NUCLEOTIDE SEQUENCE [LARGE SCALE GENOMIC DNA]</scope>
    <source>
        <strain evidence="10 11">HX-5-24</strain>
    </source>
</reference>
<evidence type="ECO:0000256" key="3">
    <source>
        <dbReference type="ARBA" id="ARBA00022676"/>
    </source>
</evidence>
<evidence type="ECO:0000313" key="10">
    <source>
        <dbReference type="EMBL" id="MUV14218.1"/>
    </source>
</evidence>
<keyword evidence="3" id="KW-0328">Glycosyltransferase</keyword>
<keyword evidence="6 8" id="KW-1133">Transmembrane helix</keyword>
<proteinExistence type="predicted"/>
<dbReference type="InterPro" id="IPR038731">
    <property type="entry name" value="RgtA/B/C-like"/>
</dbReference>
<evidence type="ECO:0000256" key="6">
    <source>
        <dbReference type="ARBA" id="ARBA00022989"/>
    </source>
</evidence>
<feature type="transmembrane region" description="Helical" evidence="8">
    <location>
        <begin position="341"/>
        <end position="359"/>
    </location>
</feature>
<evidence type="ECO:0000256" key="4">
    <source>
        <dbReference type="ARBA" id="ARBA00022679"/>
    </source>
</evidence>
<dbReference type="GO" id="GO:0005886">
    <property type="term" value="C:plasma membrane"/>
    <property type="evidence" value="ECO:0007669"/>
    <property type="project" value="UniProtKB-SubCell"/>
</dbReference>
<feature type="transmembrane region" description="Helical" evidence="8">
    <location>
        <begin position="12"/>
        <end position="32"/>
    </location>
</feature>
<feature type="domain" description="Glycosyltransferase RgtA/B/C/D-like" evidence="9">
    <location>
        <begin position="54"/>
        <end position="222"/>
    </location>
</feature>
<evidence type="ECO:0000256" key="7">
    <source>
        <dbReference type="ARBA" id="ARBA00023136"/>
    </source>
</evidence>